<dbReference type="Gene3D" id="1.10.1740.10">
    <property type="match status" value="1"/>
</dbReference>
<dbReference type="InterPro" id="IPR036388">
    <property type="entry name" value="WH-like_DNA-bd_sf"/>
</dbReference>
<evidence type="ECO:0000313" key="9">
    <source>
        <dbReference type="EMBL" id="EST10467.1"/>
    </source>
</evidence>
<evidence type="ECO:0000256" key="2">
    <source>
        <dbReference type="ARBA" id="ARBA00011344"/>
    </source>
</evidence>
<dbReference type="GO" id="GO:0006352">
    <property type="term" value="P:DNA-templated transcription initiation"/>
    <property type="evidence" value="ECO:0007669"/>
    <property type="project" value="InterPro"/>
</dbReference>
<sequence>MKEQLAGRTISVDDQFEQMLRPYMASMRRYCMALTGSAWDGDDLFQRALIKIFNAWRANKVRTVTKAYLFRIISNAWIDHHRKAHVPELVKDSFDDVASRNEGVGTSERLTEAMRIVLNRLNVRQRLVYLMQAGWGLTASEVAELCGESEGNVRVIYHRARKRILSRLADPDQRLDETLLDRYIAAFQSGDTEQLLALYREETAARSTKAQRMPSGPQGIRCLLAA</sequence>
<comment type="similarity">
    <text evidence="1">Belongs to the sigma-70 factor family. ECF subfamily.</text>
</comment>
<dbReference type="InterPro" id="IPR039425">
    <property type="entry name" value="RNA_pol_sigma-70-like"/>
</dbReference>
<dbReference type="InterPro" id="IPR013324">
    <property type="entry name" value="RNA_pol_sigma_r3/r4-like"/>
</dbReference>
<dbReference type="STRING" id="1395513.P343_17015"/>
<dbReference type="EMBL" id="AWTC01000023">
    <property type="protein sequence ID" value="EST10467.1"/>
    <property type="molecule type" value="Genomic_DNA"/>
</dbReference>
<dbReference type="GO" id="GO:0003677">
    <property type="term" value="F:DNA binding"/>
    <property type="evidence" value="ECO:0007669"/>
    <property type="project" value="UniProtKB-KW"/>
</dbReference>
<dbReference type="PANTHER" id="PTHR43133">
    <property type="entry name" value="RNA POLYMERASE ECF-TYPE SIGMA FACTO"/>
    <property type="match status" value="1"/>
</dbReference>
<dbReference type="InterPro" id="IPR013325">
    <property type="entry name" value="RNA_pol_sigma_r2"/>
</dbReference>
<keyword evidence="3" id="KW-0805">Transcription regulation</keyword>
<evidence type="ECO:0000256" key="6">
    <source>
        <dbReference type="ARBA" id="ARBA00023163"/>
    </source>
</evidence>
<dbReference type="OrthoDB" id="2381154at2"/>
<dbReference type="PANTHER" id="PTHR43133:SF8">
    <property type="entry name" value="RNA POLYMERASE SIGMA FACTOR HI_1459-RELATED"/>
    <property type="match status" value="1"/>
</dbReference>
<evidence type="ECO:0000256" key="5">
    <source>
        <dbReference type="ARBA" id="ARBA00023125"/>
    </source>
</evidence>
<accession>V6IU72</accession>
<dbReference type="InterPro" id="IPR032710">
    <property type="entry name" value="NTF2-like_dom_sf"/>
</dbReference>
<dbReference type="Proteomes" id="UP000018296">
    <property type="component" value="Unassembled WGS sequence"/>
</dbReference>
<evidence type="ECO:0008006" key="11">
    <source>
        <dbReference type="Google" id="ProtNLM"/>
    </source>
</evidence>
<protein>
    <recommendedName>
        <fullName evidence="11">RNA polymerase</fullName>
    </recommendedName>
</protein>
<feature type="domain" description="RNA polymerase sigma factor 70 region 4 type 2" evidence="8">
    <location>
        <begin position="117"/>
        <end position="164"/>
    </location>
</feature>
<reference evidence="9 10" key="1">
    <citation type="journal article" date="2013" name="Genome Announc.">
        <title>Genome Sequence of Sporolactobacillus laevolacticus DSM442, an Efficient Polymer-Grade D-Lactate Producer from Agricultural Waste Cottonseed as a Nitrogen Source.</title>
        <authorList>
            <person name="Wang H."/>
            <person name="Wang L."/>
            <person name="Ju J."/>
            <person name="Yu B."/>
            <person name="Ma Y."/>
        </authorList>
    </citation>
    <scope>NUCLEOTIDE SEQUENCE [LARGE SCALE GENOMIC DNA]</scope>
    <source>
        <strain evidence="9 10">DSM 442</strain>
    </source>
</reference>
<dbReference type="CDD" id="cd06171">
    <property type="entry name" value="Sigma70_r4"/>
    <property type="match status" value="1"/>
</dbReference>
<dbReference type="GO" id="GO:0016987">
    <property type="term" value="F:sigma factor activity"/>
    <property type="evidence" value="ECO:0007669"/>
    <property type="project" value="UniProtKB-KW"/>
</dbReference>
<dbReference type="InterPro" id="IPR007627">
    <property type="entry name" value="RNA_pol_sigma70_r2"/>
</dbReference>
<evidence type="ECO:0000256" key="4">
    <source>
        <dbReference type="ARBA" id="ARBA00023082"/>
    </source>
</evidence>
<evidence type="ECO:0000259" key="7">
    <source>
        <dbReference type="Pfam" id="PF04542"/>
    </source>
</evidence>
<dbReference type="SUPFAM" id="SSF88659">
    <property type="entry name" value="Sigma3 and sigma4 domains of RNA polymerase sigma factors"/>
    <property type="match status" value="1"/>
</dbReference>
<name>V6IU72_9BACL</name>
<dbReference type="RefSeq" id="WP_023511600.1">
    <property type="nucleotide sequence ID" value="NZ_AWTC01000023.1"/>
</dbReference>
<dbReference type="Pfam" id="PF08281">
    <property type="entry name" value="Sigma70_r4_2"/>
    <property type="match status" value="1"/>
</dbReference>
<proteinExistence type="inferred from homology"/>
<evidence type="ECO:0000259" key="8">
    <source>
        <dbReference type="Pfam" id="PF08281"/>
    </source>
</evidence>
<keyword evidence="10" id="KW-1185">Reference proteome</keyword>
<dbReference type="Pfam" id="PF04542">
    <property type="entry name" value="Sigma70_r2"/>
    <property type="match status" value="1"/>
</dbReference>
<dbReference type="AlphaFoldDB" id="V6IU72"/>
<dbReference type="PATRIC" id="fig|1395513.3.peg.3451"/>
<evidence type="ECO:0000313" key="10">
    <source>
        <dbReference type="Proteomes" id="UP000018296"/>
    </source>
</evidence>
<keyword evidence="4" id="KW-0731">Sigma factor</keyword>
<dbReference type="NCBIfam" id="TIGR02937">
    <property type="entry name" value="sigma70-ECF"/>
    <property type="match status" value="1"/>
</dbReference>
<dbReference type="SUPFAM" id="SSF88946">
    <property type="entry name" value="Sigma2 domain of RNA polymerase sigma factors"/>
    <property type="match status" value="1"/>
</dbReference>
<keyword evidence="6" id="KW-0804">Transcription</keyword>
<keyword evidence="5" id="KW-0238">DNA-binding</keyword>
<comment type="caution">
    <text evidence="9">The sequence shown here is derived from an EMBL/GenBank/DDBJ whole genome shotgun (WGS) entry which is preliminary data.</text>
</comment>
<comment type="subunit">
    <text evidence="2">Interacts transiently with the RNA polymerase catalytic core formed by RpoA, RpoB, RpoC and RpoZ (2 alpha, 1 beta, 1 beta' and 1 omega subunit) to form the RNA polymerase holoenzyme that can initiate transcription.</text>
</comment>
<feature type="domain" description="RNA polymerase sigma-70 region 2" evidence="7">
    <location>
        <begin position="21"/>
        <end position="84"/>
    </location>
</feature>
<evidence type="ECO:0000256" key="1">
    <source>
        <dbReference type="ARBA" id="ARBA00010641"/>
    </source>
</evidence>
<dbReference type="Gene3D" id="1.10.10.10">
    <property type="entry name" value="Winged helix-like DNA-binding domain superfamily/Winged helix DNA-binding domain"/>
    <property type="match status" value="1"/>
</dbReference>
<dbReference type="eggNOG" id="COG1595">
    <property type="taxonomic scope" value="Bacteria"/>
</dbReference>
<gene>
    <name evidence="9" type="ORF">P343_17015</name>
</gene>
<dbReference type="InterPro" id="IPR014284">
    <property type="entry name" value="RNA_pol_sigma-70_dom"/>
</dbReference>
<dbReference type="InterPro" id="IPR013249">
    <property type="entry name" value="RNA_pol_sigma70_r4_t2"/>
</dbReference>
<organism evidence="9 10">
    <name type="scientific">Sporolactobacillus laevolacticus DSM 442</name>
    <dbReference type="NCBI Taxonomy" id="1395513"/>
    <lineage>
        <taxon>Bacteria</taxon>
        <taxon>Bacillati</taxon>
        <taxon>Bacillota</taxon>
        <taxon>Bacilli</taxon>
        <taxon>Bacillales</taxon>
        <taxon>Sporolactobacillaceae</taxon>
        <taxon>Sporolactobacillus</taxon>
    </lineage>
</organism>
<evidence type="ECO:0000256" key="3">
    <source>
        <dbReference type="ARBA" id="ARBA00023015"/>
    </source>
</evidence>
<dbReference type="SUPFAM" id="SSF54427">
    <property type="entry name" value="NTF2-like"/>
    <property type="match status" value="1"/>
</dbReference>